<dbReference type="InParanoid" id="F4RXG2"/>
<dbReference type="VEuPathDB" id="FungiDB:MELLADRAFT_124330"/>
<evidence type="ECO:0000256" key="7">
    <source>
        <dbReference type="ARBA" id="ARBA00022837"/>
    </source>
</evidence>
<dbReference type="RefSeq" id="XP_007413786.1">
    <property type="nucleotide sequence ID" value="XM_007413724.1"/>
</dbReference>
<comment type="catalytic activity">
    <reaction evidence="1 11">
        <text>Endohydrolysis of (1-&gt;4)-alpha-D-glucosidic linkages in polysaccharides containing three or more (1-&gt;4)-alpha-linked D-glucose units.</text>
        <dbReference type="EC" id="3.2.1.1"/>
    </reaction>
</comment>
<keyword evidence="16" id="KW-1185">Reference proteome</keyword>
<dbReference type="SUPFAM" id="SSF51445">
    <property type="entry name" value="(Trans)glycosidases"/>
    <property type="match status" value="1"/>
</dbReference>
<dbReference type="Gene3D" id="3.20.20.80">
    <property type="entry name" value="Glycosidases"/>
    <property type="match status" value="1"/>
</dbReference>
<dbReference type="HOGENOM" id="CLU_013336_0_1_1"/>
<dbReference type="Pfam" id="PF00128">
    <property type="entry name" value="Alpha-amylase"/>
    <property type="match status" value="1"/>
</dbReference>
<dbReference type="STRING" id="747676.F4RXG2"/>
<dbReference type="InterPro" id="IPR006047">
    <property type="entry name" value="GH13_cat_dom"/>
</dbReference>
<dbReference type="EC" id="3.2.1.1" evidence="4 11"/>
<dbReference type="SUPFAM" id="SSF51011">
    <property type="entry name" value="Glycosyl hydrolase domain"/>
    <property type="match status" value="1"/>
</dbReference>
<dbReference type="eggNOG" id="KOG2212">
    <property type="taxonomic scope" value="Eukaryota"/>
</dbReference>
<keyword evidence="12" id="KW-0732">Signal</keyword>
<dbReference type="GO" id="GO:0046872">
    <property type="term" value="F:metal ion binding"/>
    <property type="evidence" value="ECO:0007669"/>
    <property type="project" value="UniProtKB-KW"/>
</dbReference>
<dbReference type="GO" id="GO:0005975">
    <property type="term" value="P:carbohydrate metabolic process"/>
    <property type="evidence" value="ECO:0007669"/>
    <property type="project" value="InterPro"/>
</dbReference>
<dbReference type="GeneID" id="18926735"/>
<dbReference type="SMR" id="F4RXG2"/>
<evidence type="ECO:0000256" key="9">
    <source>
        <dbReference type="ARBA" id="ARBA00023295"/>
    </source>
</evidence>
<protein>
    <recommendedName>
        <fullName evidence="4 11">Alpha-amylase</fullName>
        <ecNumber evidence="4 11">3.2.1.1</ecNumber>
    </recommendedName>
</protein>
<evidence type="ECO:0000256" key="3">
    <source>
        <dbReference type="ARBA" id="ARBA00008061"/>
    </source>
</evidence>
<dbReference type="Proteomes" id="UP000001072">
    <property type="component" value="Unassembled WGS sequence"/>
</dbReference>
<dbReference type="CDD" id="cd11317">
    <property type="entry name" value="AmyAc_bac_euk_AmyA"/>
    <property type="match status" value="1"/>
</dbReference>
<dbReference type="InterPro" id="IPR013780">
    <property type="entry name" value="Glyco_hydro_b"/>
</dbReference>
<dbReference type="Gene3D" id="2.60.40.1180">
    <property type="entry name" value="Golgi alpha-mannosidase II"/>
    <property type="match status" value="1"/>
</dbReference>
<gene>
    <name evidence="15" type="ORF">MELLADRAFT_124330</name>
</gene>
<evidence type="ECO:0000256" key="1">
    <source>
        <dbReference type="ARBA" id="ARBA00000548"/>
    </source>
</evidence>
<dbReference type="EMBL" id="GL883127">
    <property type="protein sequence ID" value="EGG02993.1"/>
    <property type="molecule type" value="Genomic_DNA"/>
</dbReference>
<comment type="similarity">
    <text evidence="3 10">Belongs to the glycosyl hydrolase 13 family.</text>
</comment>
<evidence type="ECO:0000259" key="14">
    <source>
        <dbReference type="SMART" id="SM00642"/>
    </source>
</evidence>
<dbReference type="PRINTS" id="PR00110">
    <property type="entry name" value="ALPHAAMYLASE"/>
</dbReference>
<keyword evidence="8 11" id="KW-0119">Carbohydrate metabolism</keyword>
<reference evidence="16" key="1">
    <citation type="journal article" date="2011" name="Proc. Natl. Acad. Sci. U.S.A.">
        <title>Obligate biotrophy features unraveled by the genomic analysis of rust fungi.</title>
        <authorList>
            <person name="Duplessis S."/>
            <person name="Cuomo C.A."/>
            <person name="Lin Y.-C."/>
            <person name="Aerts A."/>
            <person name="Tisserant E."/>
            <person name="Veneault-Fourrey C."/>
            <person name="Joly D.L."/>
            <person name="Hacquard S."/>
            <person name="Amselem J."/>
            <person name="Cantarel B.L."/>
            <person name="Chiu R."/>
            <person name="Coutinho P.M."/>
            <person name="Feau N."/>
            <person name="Field M."/>
            <person name="Frey P."/>
            <person name="Gelhaye E."/>
            <person name="Goldberg J."/>
            <person name="Grabherr M.G."/>
            <person name="Kodira C.D."/>
            <person name="Kohler A."/>
            <person name="Kuees U."/>
            <person name="Lindquist E.A."/>
            <person name="Lucas S.M."/>
            <person name="Mago R."/>
            <person name="Mauceli E."/>
            <person name="Morin E."/>
            <person name="Murat C."/>
            <person name="Pangilinan J.L."/>
            <person name="Park R."/>
            <person name="Pearson M."/>
            <person name="Quesneville H."/>
            <person name="Rouhier N."/>
            <person name="Sakthikumar S."/>
            <person name="Salamov A.A."/>
            <person name="Schmutz J."/>
            <person name="Selles B."/>
            <person name="Shapiro H."/>
            <person name="Tanguay P."/>
            <person name="Tuskan G.A."/>
            <person name="Henrissat B."/>
            <person name="Van de Peer Y."/>
            <person name="Rouze P."/>
            <person name="Ellis J.G."/>
            <person name="Dodds P.N."/>
            <person name="Schein J.E."/>
            <person name="Zhong S."/>
            <person name="Hamelin R.C."/>
            <person name="Grigoriev I.V."/>
            <person name="Szabo L.J."/>
            <person name="Martin F."/>
        </authorList>
    </citation>
    <scope>NUCLEOTIDE SEQUENCE [LARGE SCALE GENOMIC DNA]</scope>
    <source>
        <strain evidence="16">98AG31 / pathotype 3-4-7</strain>
    </source>
</reference>
<proteinExistence type="inferred from homology"/>
<dbReference type="SMART" id="SM00642">
    <property type="entry name" value="Aamy"/>
    <property type="match status" value="1"/>
</dbReference>
<name>F4RXG2_MELLP</name>
<accession>F4RXG2</accession>
<evidence type="ECO:0000313" key="16">
    <source>
        <dbReference type="Proteomes" id="UP000001072"/>
    </source>
</evidence>
<comment type="cofactor">
    <cofactor evidence="2">
        <name>Ca(2+)</name>
        <dbReference type="ChEBI" id="CHEBI:29108"/>
    </cofactor>
</comment>
<evidence type="ECO:0000256" key="4">
    <source>
        <dbReference type="ARBA" id="ARBA00012595"/>
    </source>
</evidence>
<evidence type="ECO:0000256" key="6">
    <source>
        <dbReference type="ARBA" id="ARBA00022801"/>
    </source>
</evidence>
<feature type="domain" description="Alpha-amylase C-terminal" evidence="13">
    <location>
        <begin position="383"/>
        <end position="462"/>
    </location>
</feature>
<organism evidence="16">
    <name type="scientific">Melampsora larici-populina (strain 98AG31 / pathotype 3-4-7)</name>
    <name type="common">Poplar leaf rust fungus</name>
    <dbReference type="NCBI Taxonomy" id="747676"/>
    <lineage>
        <taxon>Eukaryota</taxon>
        <taxon>Fungi</taxon>
        <taxon>Dikarya</taxon>
        <taxon>Basidiomycota</taxon>
        <taxon>Pucciniomycotina</taxon>
        <taxon>Pucciniomycetes</taxon>
        <taxon>Pucciniales</taxon>
        <taxon>Melampsoraceae</taxon>
        <taxon>Melampsora</taxon>
    </lineage>
</organism>
<dbReference type="AlphaFoldDB" id="F4RXG2"/>
<dbReference type="PANTHER" id="PTHR43447">
    <property type="entry name" value="ALPHA-AMYLASE"/>
    <property type="match status" value="1"/>
</dbReference>
<dbReference type="KEGG" id="mlr:MELLADRAFT_124330"/>
<sequence length="462" mass="51062">MMAPPCLNLAILFVVFVLHKTVISLLRDVNVQLFQWSHVDVANECESHLGPAGYRWAQVSPPQEHIEGNAWWVDYQPVSYNLYSKRGTPDEFADMVKRCNAVGVGIIVDTVMNHMTATNVTALGTANSSYSRYSYENLYNFSDFHHCGRNGNDGVYNFTDRYEVQNCELLGLADLATETTKVRDTLGAYLEHLVSLGVSGFRLDAAKHMPASDIQAILQRVSNHESLHVSQEITIGSNEPIQPEEYVINGNVQIFQGASDLERLFKTDGMAYLVQPLAWGPAWGKGYVSSDQSTIFVTNHDLERNGGSLSPADPRYLLANVFILTWTYGQVDILSGYNFTETGDGPRQLRVECGQFGWRCDHRHPMIVGAVKIRGVSDSEPVENLITSGVNRTAYSRGSRAFVALNNIPEEWIFQSGTVIGMNEGNYTDVLGSNSTTVQVCPQGKLIGNLVVPGFSAVGIHQ</sequence>
<feature type="domain" description="Glycosyl hydrolase family 13 catalytic" evidence="14">
    <location>
        <begin position="28"/>
        <end position="374"/>
    </location>
</feature>
<dbReference type="GO" id="GO:0004556">
    <property type="term" value="F:alpha-amylase activity"/>
    <property type="evidence" value="ECO:0007669"/>
    <property type="project" value="UniProtKB-UniRule"/>
</dbReference>
<dbReference type="InterPro" id="IPR017853">
    <property type="entry name" value="GH"/>
</dbReference>
<dbReference type="SMART" id="SM00632">
    <property type="entry name" value="Aamy_C"/>
    <property type="match status" value="1"/>
</dbReference>
<feature type="chain" id="PRO_5003318084" description="Alpha-amylase" evidence="12">
    <location>
        <begin position="25"/>
        <end position="462"/>
    </location>
</feature>
<dbReference type="InterPro" id="IPR031319">
    <property type="entry name" value="A-amylase_C"/>
</dbReference>
<dbReference type="OrthoDB" id="550577at2759"/>
<keyword evidence="9 11" id="KW-0326">Glycosidase</keyword>
<evidence type="ECO:0000256" key="5">
    <source>
        <dbReference type="ARBA" id="ARBA00022723"/>
    </source>
</evidence>
<feature type="signal peptide" evidence="12">
    <location>
        <begin position="1"/>
        <end position="24"/>
    </location>
</feature>
<dbReference type="InterPro" id="IPR006046">
    <property type="entry name" value="Alpha_amylase"/>
</dbReference>
<evidence type="ECO:0000256" key="10">
    <source>
        <dbReference type="RuleBase" id="RU003615"/>
    </source>
</evidence>
<evidence type="ECO:0000256" key="11">
    <source>
        <dbReference type="RuleBase" id="RU361134"/>
    </source>
</evidence>
<keyword evidence="6 11" id="KW-0378">Hydrolase</keyword>
<evidence type="ECO:0000256" key="12">
    <source>
        <dbReference type="SAM" id="SignalP"/>
    </source>
</evidence>
<evidence type="ECO:0000256" key="8">
    <source>
        <dbReference type="ARBA" id="ARBA00023277"/>
    </source>
</evidence>
<evidence type="ECO:0000256" key="2">
    <source>
        <dbReference type="ARBA" id="ARBA00001913"/>
    </source>
</evidence>
<evidence type="ECO:0000313" key="15">
    <source>
        <dbReference type="EMBL" id="EGG02993.1"/>
    </source>
</evidence>
<keyword evidence="5" id="KW-0479">Metal-binding</keyword>
<keyword evidence="7" id="KW-0106">Calcium</keyword>
<evidence type="ECO:0000259" key="13">
    <source>
        <dbReference type="SMART" id="SM00632"/>
    </source>
</evidence>